<reference evidence="4 5" key="1">
    <citation type="submission" date="2017-07" db="EMBL/GenBank/DDBJ databases">
        <title>Genome sequencing and assembly of Paenibacillus rigui.</title>
        <authorList>
            <person name="Mayilraj S."/>
        </authorList>
    </citation>
    <scope>NUCLEOTIDE SEQUENCE [LARGE SCALE GENOMIC DNA]</scope>
    <source>
        <strain evidence="4 5">JCM 16352</strain>
    </source>
</reference>
<gene>
    <name evidence="4" type="ORF">CF651_23285</name>
</gene>
<dbReference type="InterPro" id="IPR050768">
    <property type="entry name" value="UPF0353/GerABKA_families"/>
</dbReference>
<evidence type="ECO:0000313" key="5">
    <source>
        <dbReference type="Proteomes" id="UP000215509"/>
    </source>
</evidence>
<dbReference type="EMBL" id="NMQW01000037">
    <property type="protein sequence ID" value="OXM83839.1"/>
    <property type="molecule type" value="Genomic_DNA"/>
</dbReference>
<name>A0A229ULR3_9BACL</name>
<feature type="transmembrane region" description="Helical" evidence="3">
    <location>
        <begin position="397"/>
        <end position="421"/>
    </location>
</feature>
<organism evidence="4 5">
    <name type="scientific">Paenibacillus rigui</name>
    <dbReference type="NCBI Taxonomy" id="554312"/>
    <lineage>
        <taxon>Bacteria</taxon>
        <taxon>Bacillati</taxon>
        <taxon>Bacillota</taxon>
        <taxon>Bacilli</taxon>
        <taxon>Bacillales</taxon>
        <taxon>Paenibacillaceae</taxon>
        <taxon>Paenibacillus</taxon>
    </lineage>
</organism>
<dbReference type="Pfam" id="PF03323">
    <property type="entry name" value="GerA"/>
    <property type="match status" value="1"/>
</dbReference>
<dbReference type="GO" id="GO:0009847">
    <property type="term" value="P:spore germination"/>
    <property type="evidence" value="ECO:0007669"/>
    <property type="project" value="InterPro"/>
</dbReference>
<comment type="caution">
    <text evidence="4">The sequence shown here is derived from an EMBL/GenBank/DDBJ whole genome shotgun (WGS) entry which is preliminary data.</text>
</comment>
<dbReference type="Proteomes" id="UP000215509">
    <property type="component" value="Unassembled WGS sequence"/>
</dbReference>
<feature type="transmembrane region" description="Helical" evidence="3">
    <location>
        <begin position="428"/>
        <end position="451"/>
    </location>
</feature>
<protein>
    <submittedName>
        <fullName evidence="4">Spore germination protein</fullName>
    </submittedName>
</protein>
<evidence type="ECO:0000256" key="3">
    <source>
        <dbReference type="SAM" id="Phobius"/>
    </source>
</evidence>
<accession>A0A229ULR3</accession>
<evidence type="ECO:0000313" key="4">
    <source>
        <dbReference type="EMBL" id="OXM83839.1"/>
    </source>
</evidence>
<evidence type="ECO:0000256" key="2">
    <source>
        <dbReference type="ARBA" id="ARBA00023136"/>
    </source>
</evidence>
<dbReference type="PANTHER" id="PTHR22550">
    <property type="entry name" value="SPORE GERMINATION PROTEIN"/>
    <property type="match status" value="1"/>
</dbReference>
<dbReference type="AlphaFoldDB" id="A0A229ULR3"/>
<evidence type="ECO:0000256" key="1">
    <source>
        <dbReference type="ARBA" id="ARBA00005278"/>
    </source>
</evidence>
<dbReference type="GO" id="GO:0016020">
    <property type="term" value="C:membrane"/>
    <property type="evidence" value="ECO:0007669"/>
    <property type="project" value="InterPro"/>
</dbReference>
<dbReference type="InterPro" id="IPR004995">
    <property type="entry name" value="Spore_Ger"/>
</dbReference>
<proteinExistence type="inferred from homology"/>
<keyword evidence="2 3" id="KW-0472">Membrane</keyword>
<keyword evidence="3" id="KW-1133">Transmembrane helix</keyword>
<dbReference type="OrthoDB" id="1726708at2"/>
<dbReference type="PANTHER" id="PTHR22550:SF5">
    <property type="entry name" value="LEUCINE ZIPPER PROTEIN 4"/>
    <property type="match status" value="1"/>
</dbReference>
<feature type="transmembrane region" description="Helical" evidence="3">
    <location>
        <begin position="301"/>
        <end position="323"/>
    </location>
</feature>
<comment type="similarity">
    <text evidence="1">Belongs to the GerABKA family.</text>
</comment>
<keyword evidence="3" id="KW-0812">Transmembrane</keyword>
<keyword evidence="5" id="KW-1185">Reference proteome</keyword>
<sequence>MNKPSDSGQADISTQLSDNLAMMKEIFANCSDITILPWHYGPDLKYSSISVYYDTLVQKKEHNYFKETLQDLVTEQVGPGTSILPEKLFTFYENDGASAQSAFVLYSMDQAVIDVLNGHIVIFFDMWDKALSYKAMGVEKRQVTEPTTEPVVLGPKESTIEDLDKNIGMLRMRLKSTKFKIEIFAVESETKTQVAYGYLEGAVLPEVFSEFKQKIDGLQSGEILETSYIEELIEGSSLNPFPQCRYTERPDVAVAELLNGKIIVMVDGTGSILICPATFTELLQSSEDYYQRTLIASLIRLMRYIAFFIALMLPSVYIALSTFHTELIPTVLLLAILNSREGIPFPAIFEALIMELSFELLREAGVRLPRPVGSAVSIVGALVVGEASINAGVASPILVIIVALTGIASFSLPQFNFAVALRILRFPLMVFSAFLGGYGLMIALLLMWLLLAHMRTLGQPYMSPLAPFKPKLLSDVLIRAPLQTMLRSPRQLQLKKRRS</sequence>
<dbReference type="RefSeq" id="WP_094017283.1">
    <property type="nucleotide sequence ID" value="NZ_NMQW01000037.1"/>
</dbReference>
<dbReference type="PIRSF" id="PIRSF005690">
    <property type="entry name" value="GerBA"/>
    <property type="match status" value="1"/>
</dbReference>